<dbReference type="PANTHER" id="PTHR48009">
    <property type="entry name" value="LEUCINE-RICH REPEAT (LRR) FAMILY PROTEIN"/>
    <property type="match status" value="1"/>
</dbReference>
<comment type="subcellular location">
    <subcellularLocation>
        <location evidence="1">Cell membrane</location>
    </subcellularLocation>
</comment>
<gene>
    <name evidence="9" type="ORF">QVD17_33159</name>
</gene>
<organism evidence="9 10">
    <name type="scientific">Tagetes erecta</name>
    <name type="common">African marigold</name>
    <dbReference type="NCBI Taxonomy" id="13708"/>
    <lineage>
        <taxon>Eukaryota</taxon>
        <taxon>Viridiplantae</taxon>
        <taxon>Streptophyta</taxon>
        <taxon>Embryophyta</taxon>
        <taxon>Tracheophyta</taxon>
        <taxon>Spermatophyta</taxon>
        <taxon>Magnoliopsida</taxon>
        <taxon>eudicotyledons</taxon>
        <taxon>Gunneridae</taxon>
        <taxon>Pentapetalae</taxon>
        <taxon>asterids</taxon>
        <taxon>campanulids</taxon>
        <taxon>Asterales</taxon>
        <taxon>Asteraceae</taxon>
        <taxon>Asteroideae</taxon>
        <taxon>Heliantheae alliance</taxon>
        <taxon>Tageteae</taxon>
        <taxon>Tagetes</taxon>
    </lineage>
</organism>
<accession>A0AAD8JYH7</accession>
<proteinExistence type="predicted"/>
<dbReference type="Pfam" id="PF23598">
    <property type="entry name" value="LRR_14"/>
    <property type="match status" value="1"/>
</dbReference>
<evidence type="ECO:0000256" key="4">
    <source>
        <dbReference type="ARBA" id="ARBA00022729"/>
    </source>
</evidence>
<comment type="caution">
    <text evidence="9">The sequence shown here is derived from an EMBL/GenBank/DDBJ whole genome shotgun (WGS) entry which is preliminary data.</text>
</comment>
<dbReference type="GO" id="GO:0005886">
    <property type="term" value="C:plasma membrane"/>
    <property type="evidence" value="ECO:0007669"/>
    <property type="project" value="UniProtKB-SubCell"/>
</dbReference>
<evidence type="ECO:0000313" key="10">
    <source>
        <dbReference type="Proteomes" id="UP001229421"/>
    </source>
</evidence>
<protein>
    <recommendedName>
        <fullName evidence="8">Disease resistance R13L4/SHOC-2-like LRR domain-containing protein</fullName>
    </recommendedName>
</protein>
<dbReference type="InterPro" id="IPR003591">
    <property type="entry name" value="Leu-rich_rpt_typical-subtyp"/>
</dbReference>
<dbReference type="Proteomes" id="UP001229421">
    <property type="component" value="Unassembled WGS sequence"/>
</dbReference>
<evidence type="ECO:0000259" key="8">
    <source>
        <dbReference type="Pfam" id="PF23598"/>
    </source>
</evidence>
<keyword evidence="3" id="KW-0433">Leucine-rich repeat</keyword>
<dbReference type="Gene3D" id="3.80.10.10">
    <property type="entry name" value="Ribonuclease Inhibitor"/>
    <property type="match status" value="3"/>
</dbReference>
<dbReference type="AlphaFoldDB" id="A0AAD8JYH7"/>
<dbReference type="InterPro" id="IPR053213">
    <property type="entry name" value="RLP29"/>
</dbReference>
<evidence type="ECO:0000256" key="3">
    <source>
        <dbReference type="ARBA" id="ARBA00022614"/>
    </source>
</evidence>
<keyword evidence="10" id="KW-1185">Reference proteome</keyword>
<dbReference type="InterPro" id="IPR001611">
    <property type="entry name" value="Leu-rich_rpt"/>
</dbReference>
<dbReference type="EMBL" id="JAUHHV010000009">
    <property type="protein sequence ID" value="KAK1412148.1"/>
    <property type="molecule type" value="Genomic_DNA"/>
</dbReference>
<dbReference type="PROSITE" id="PS51450">
    <property type="entry name" value="LRR"/>
    <property type="match status" value="1"/>
</dbReference>
<dbReference type="SUPFAM" id="SSF52058">
    <property type="entry name" value="L domain-like"/>
    <property type="match status" value="1"/>
</dbReference>
<dbReference type="PANTHER" id="PTHR48009:SF16">
    <property type="entry name" value="LEUCINE-RICH REPEAT-CONTAINING N-TERMINAL PLANT-TYPE DOMAIN-CONTAINING PROTEIN"/>
    <property type="match status" value="1"/>
</dbReference>
<keyword evidence="6" id="KW-0472">Membrane</keyword>
<evidence type="ECO:0000256" key="5">
    <source>
        <dbReference type="ARBA" id="ARBA00022737"/>
    </source>
</evidence>
<dbReference type="GO" id="GO:0006952">
    <property type="term" value="P:defense response"/>
    <property type="evidence" value="ECO:0007669"/>
    <property type="project" value="UniProtKB-ARBA"/>
</dbReference>
<keyword evidence="4 7" id="KW-0732">Signal</keyword>
<dbReference type="FunFam" id="3.80.10.10:FF:000299">
    <property type="entry name" value="Piriformospora indica-insensitive protein 2"/>
    <property type="match status" value="1"/>
</dbReference>
<dbReference type="InterPro" id="IPR032675">
    <property type="entry name" value="LRR_dom_sf"/>
</dbReference>
<dbReference type="GO" id="GO:0051707">
    <property type="term" value="P:response to other organism"/>
    <property type="evidence" value="ECO:0007669"/>
    <property type="project" value="UniProtKB-ARBA"/>
</dbReference>
<keyword evidence="5" id="KW-0677">Repeat</keyword>
<evidence type="ECO:0000256" key="6">
    <source>
        <dbReference type="ARBA" id="ARBA00023136"/>
    </source>
</evidence>
<name>A0AAD8JYH7_TARER</name>
<dbReference type="FunFam" id="3.80.10.10:FF:000269">
    <property type="entry name" value="Piriformospora indica-insensitive protein 2"/>
    <property type="match status" value="1"/>
</dbReference>
<dbReference type="Pfam" id="PF00560">
    <property type="entry name" value="LRR_1"/>
    <property type="match status" value="2"/>
</dbReference>
<keyword evidence="2" id="KW-1003">Cell membrane</keyword>
<reference evidence="9" key="1">
    <citation type="journal article" date="2023" name="bioRxiv">
        <title>Improved chromosome-level genome assembly for marigold (Tagetes erecta).</title>
        <authorList>
            <person name="Jiang F."/>
            <person name="Yuan L."/>
            <person name="Wang S."/>
            <person name="Wang H."/>
            <person name="Xu D."/>
            <person name="Wang A."/>
            <person name="Fan W."/>
        </authorList>
    </citation>
    <scope>NUCLEOTIDE SEQUENCE</scope>
    <source>
        <strain evidence="9">WSJ</strain>
        <tissue evidence="9">Leaf</tissue>
    </source>
</reference>
<evidence type="ECO:0000256" key="1">
    <source>
        <dbReference type="ARBA" id="ARBA00004236"/>
    </source>
</evidence>
<sequence length="480" mass="52700">MASFSFILLLVLLHVVMLFNVGDSGEMVSMEDGELLGLFEVMGSLLDDPTWAQMHPQPCTETPWPGVQCELMVQEDGQQDYSPTIFHVTKIHIGNDILTPPCKPNATLSSKGLMKLPYLKTLSLFNCFNVTPVSLTSSLFENSSLSSLEHLALVSNPGLHGTIPSSLGYLQSLRVLSLSQNMLSGEIPQEICGLVNLQQLDLSYNHLTGSIPQEIGKMKSLTIFDLSYNMLGGQLPSSFGQLQSLQKIDLGSNELGGRVPQEVGNMSRLVLFDLSHNFLIGPLPESLSGLKQLEYLVIQDNPINTCMPLFIGSLGRLKVLSFSRCGLMGPILTCLSILKNLTALSLDNNSLNGTVPSYIGSLPNLQQLNLSQNQLSGELLVTQEFINRIGMRLDIRGNNGLCIKNITSSEVKDPISCVSSTSGSVGNKSSWGDQEDECGNMSSNLYQSNWSPKTHHGYEFRLGFYKMFRVMIFMVLCIEF</sequence>
<evidence type="ECO:0000256" key="2">
    <source>
        <dbReference type="ARBA" id="ARBA00022475"/>
    </source>
</evidence>
<evidence type="ECO:0000256" key="7">
    <source>
        <dbReference type="SAM" id="SignalP"/>
    </source>
</evidence>
<dbReference type="InterPro" id="IPR055414">
    <property type="entry name" value="LRR_R13L4/SHOC2-like"/>
</dbReference>
<feature type="signal peptide" evidence="7">
    <location>
        <begin position="1"/>
        <end position="18"/>
    </location>
</feature>
<dbReference type="PRINTS" id="PR00019">
    <property type="entry name" value="LEURICHRPT"/>
</dbReference>
<feature type="chain" id="PRO_5042098916" description="Disease resistance R13L4/SHOC-2-like LRR domain-containing protein" evidence="7">
    <location>
        <begin position="19"/>
        <end position="480"/>
    </location>
</feature>
<feature type="domain" description="Disease resistance R13L4/SHOC-2-like LRR" evidence="8">
    <location>
        <begin position="166"/>
        <end position="269"/>
    </location>
</feature>
<dbReference type="SMART" id="SM00369">
    <property type="entry name" value="LRR_TYP"/>
    <property type="match status" value="5"/>
</dbReference>
<evidence type="ECO:0000313" key="9">
    <source>
        <dbReference type="EMBL" id="KAK1412148.1"/>
    </source>
</evidence>